<dbReference type="EMBL" id="JABWDY010000870">
    <property type="protein sequence ID" value="KAF5207852.1"/>
    <property type="molecule type" value="Genomic_DNA"/>
</dbReference>
<accession>A0A7J6XGS8</accession>
<evidence type="ECO:0000313" key="1">
    <source>
        <dbReference type="EMBL" id="KAF5207852.1"/>
    </source>
</evidence>
<organism evidence="1 2">
    <name type="scientific">Thalictrum thalictroides</name>
    <name type="common">Rue-anemone</name>
    <name type="synonym">Anemone thalictroides</name>
    <dbReference type="NCBI Taxonomy" id="46969"/>
    <lineage>
        <taxon>Eukaryota</taxon>
        <taxon>Viridiplantae</taxon>
        <taxon>Streptophyta</taxon>
        <taxon>Embryophyta</taxon>
        <taxon>Tracheophyta</taxon>
        <taxon>Spermatophyta</taxon>
        <taxon>Magnoliopsida</taxon>
        <taxon>Ranunculales</taxon>
        <taxon>Ranunculaceae</taxon>
        <taxon>Thalictroideae</taxon>
        <taxon>Thalictrum</taxon>
    </lineage>
</organism>
<dbReference type="AlphaFoldDB" id="A0A7J6XGS8"/>
<reference evidence="1 2" key="1">
    <citation type="submission" date="2020-06" db="EMBL/GenBank/DDBJ databases">
        <title>Transcriptomic and genomic resources for Thalictrum thalictroides and T. hernandezii: Facilitating candidate gene discovery in an emerging model plant lineage.</title>
        <authorList>
            <person name="Arias T."/>
            <person name="Riano-Pachon D.M."/>
            <person name="Di Stilio V.S."/>
        </authorList>
    </citation>
    <scope>NUCLEOTIDE SEQUENCE [LARGE SCALE GENOMIC DNA]</scope>
    <source>
        <strain evidence="2">cv. WT478/WT964</strain>
        <tissue evidence="1">Leaves</tissue>
    </source>
</reference>
<evidence type="ECO:0000313" key="2">
    <source>
        <dbReference type="Proteomes" id="UP000554482"/>
    </source>
</evidence>
<proteinExistence type="predicted"/>
<sequence>MMEMCERELSLGLEAAMEYRSLDCTFLGLEFKIVGDYFCVMNILWDQVTSESAGELLWTDRVAAKAWIVDAENIRSGPTISSKVA</sequence>
<gene>
    <name evidence="1" type="ORF">FRX31_002560</name>
</gene>
<name>A0A7J6XGS8_THATH</name>
<comment type="caution">
    <text evidence="1">The sequence shown here is derived from an EMBL/GenBank/DDBJ whole genome shotgun (WGS) entry which is preliminary data.</text>
</comment>
<protein>
    <submittedName>
        <fullName evidence="1">Uncharacterized protein</fullName>
    </submittedName>
</protein>
<dbReference type="Proteomes" id="UP000554482">
    <property type="component" value="Unassembled WGS sequence"/>
</dbReference>
<keyword evidence="2" id="KW-1185">Reference proteome</keyword>